<protein>
    <recommendedName>
        <fullName evidence="5">Glycoprotease family protein</fullName>
    </recommendedName>
</protein>
<organism evidence="3 4">
    <name type="scientific">Delitschia confertaspora ATCC 74209</name>
    <dbReference type="NCBI Taxonomy" id="1513339"/>
    <lineage>
        <taxon>Eukaryota</taxon>
        <taxon>Fungi</taxon>
        <taxon>Dikarya</taxon>
        <taxon>Ascomycota</taxon>
        <taxon>Pezizomycotina</taxon>
        <taxon>Dothideomycetes</taxon>
        <taxon>Pleosporomycetidae</taxon>
        <taxon>Pleosporales</taxon>
        <taxon>Delitschiaceae</taxon>
        <taxon>Delitschia</taxon>
    </lineage>
</organism>
<proteinExistence type="predicted"/>
<comment type="caution">
    <text evidence="3">The sequence shown here is derived from an EMBL/GenBank/DDBJ whole genome shotgun (WGS) entry which is preliminary data.</text>
</comment>
<feature type="region of interest" description="Disordered" evidence="1">
    <location>
        <begin position="77"/>
        <end position="109"/>
    </location>
</feature>
<reference evidence="3" key="1">
    <citation type="journal article" date="2020" name="Stud. Mycol.">
        <title>101 Dothideomycetes genomes: a test case for predicting lifestyles and emergence of pathogens.</title>
        <authorList>
            <person name="Haridas S."/>
            <person name="Albert R."/>
            <person name="Binder M."/>
            <person name="Bloem J."/>
            <person name="Labutti K."/>
            <person name="Salamov A."/>
            <person name="Andreopoulos B."/>
            <person name="Baker S."/>
            <person name="Barry K."/>
            <person name="Bills G."/>
            <person name="Bluhm B."/>
            <person name="Cannon C."/>
            <person name="Castanera R."/>
            <person name="Culley D."/>
            <person name="Daum C."/>
            <person name="Ezra D."/>
            <person name="Gonzalez J."/>
            <person name="Henrissat B."/>
            <person name="Kuo A."/>
            <person name="Liang C."/>
            <person name="Lipzen A."/>
            <person name="Lutzoni F."/>
            <person name="Magnuson J."/>
            <person name="Mondo S."/>
            <person name="Nolan M."/>
            <person name="Ohm R."/>
            <person name="Pangilinan J."/>
            <person name="Park H.-J."/>
            <person name="Ramirez L."/>
            <person name="Alfaro M."/>
            <person name="Sun H."/>
            <person name="Tritt A."/>
            <person name="Yoshinaga Y."/>
            <person name="Zwiers L.-H."/>
            <person name="Turgeon B."/>
            <person name="Goodwin S."/>
            <person name="Spatafora J."/>
            <person name="Crous P."/>
            <person name="Grigoriev I."/>
        </authorList>
    </citation>
    <scope>NUCLEOTIDE SEQUENCE</scope>
    <source>
        <strain evidence="3">ATCC 74209</strain>
    </source>
</reference>
<evidence type="ECO:0000256" key="1">
    <source>
        <dbReference type="SAM" id="MobiDB-lite"/>
    </source>
</evidence>
<dbReference type="OrthoDB" id="10259622at2759"/>
<feature type="region of interest" description="Disordered" evidence="1">
    <location>
        <begin position="795"/>
        <end position="818"/>
    </location>
</feature>
<evidence type="ECO:0000313" key="4">
    <source>
        <dbReference type="Proteomes" id="UP000799536"/>
    </source>
</evidence>
<feature type="region of interest" description="Disordered" evidence="1">
    <location>
        <begin position="667"/>
        <end position="696"/>
    </location>
</feature>
<keyword evidence="2" id="KW-0472">Membrane</keyword>
<feature type="compositionally biased region" description="Basic and acidic residues" evidence="1">
    <location>
        <begin position="681"/>
        <end position="691"/>
    </location>
</feature>
<feature type="compositionally biased region" description="Basic and acidic residues" evidence="1">
    <location>
        <begin position="1"/>
        <end position="18"/>
    </location>
</feature>
<feature type="region of interest" description="Disordered" evidence="1">
    <location>
        <begin position="535"/>
        <end position="628"/>
    </location>
</feature>
<evidence type="ECO:0000313" key="3">
    <source>
        <dbReference type="EMBL" id="KAF2204213.1"/>
    </source>
</evidence>
<feature type="transmembrane region" description="Helical" evidence="2">
    <location>
        <begin position="638"/>
        <end position="661"/>
    </location>
</feature>
<keyword evidence="4" id="KW-1185">Reference proteome</keyword>
<dbReference type="AlphaFoldDB" id="A0A9P4JR58"/>
<evidence type="ECO:0008006" key="5">
    <source>
        <dbReference type="Google" id="ProtNLM"/>
    </source>
</evidence>
<dbReference type="EMBL" id="ML993882">
    <property type="protein sequence ID" value="KAF2204213.1"/>
    <property type="molecule type" value="Genomic_DNA"/>
</dbReference>
<dbReference type="Proteomes" id="UP000799536">
    <property type="component" value="Unassembled WGS sequence"/>
</dbReference>
<name>A0A9P4JR58_9PLEO</name>
<feature type="region of interest" description="Disordered" evidence="1">
    <location>
        <begin position="1"/>
        <end position="30"/>
    </location>
</feature>
<feature type="compositionally biased region" description="Basic residues" evidence="1">
    <location>
        <begin position="90"/>
        <end position="102"/>
    </location>
</feature>
<gene>
    <name evidence="3" type="ORF">GQ43DRAFT_365126</name>
</gene>
<keyword evidence="2" id="KW-0812">Transmembrane</keyword>
<evidence type="ECO:0000256" key="2">
    <source>
        <dbReference type="SAM" id="Phobius"/>
    </source>
</evidence>
<sequence length="1062" mass="116082">MDIHKTKPFEERNAEPLRRTSTRITQFPGAADFETSLSQAYNRHIPDQSDDTYILPTSVYGKSHGDQDAHIAARRAMAKRSSRSFSSRVSRIRSRKEKHGRPARPGIKVDTSFTRHKGNIPRQLYPQESQLPIARTGGTIKKTNWWSLGRPKSGKGLGITRGDVEQSTHIDENMGHEAAPKVTTYNLKADQDPTTADSLAPGNRAWFEISPSDGPIPIGISIPSDSIPDFSPYQSTRHRSESDATLVTPSIVITPAVMKSVWSPDTESDYTPGRSSSVYSRSMFNIQSTMSDVPPVPALPSNILGTNDGHPSVDVHNGIADVHARNNTLDSAVTTFEEDNYLMQKDRVTSTSTVFEEDETPLTLDQHVQTLSNLSIDTNVVPTPRRSRGWWNVITTPFELSRHNSVWTNNTIANGDRTPDVPLVPQNFGTTHGAVAACVNQTANKSTIAAVLDSATQQDPPIRHVPSHHAIQITSTNEPAITSPLSATTASPILRTAAVGTVIMPQEPRQINVNIELKDHRPGATAQAVYMPSHITASPASSPPALNPSHSPDVRNVLHRPVPQFDPPPAFAQPLHKKRADDMQSLASSAPSPDLKNPKTHRKVSLMEWFQRKTQSGKRNQTRKSGDKKKRKSRRCCCLWSCCCILFLCLLAIIIPIIVVLTRRHNHASTPTNNPSGRPNEPSHEGGKEEPPSQWLNLTGFPPIPTGISTIAQPEAVKEVSGCVSPATIWSCALPKEDQPSIAPNKPDQPNFKLEIVFENSTITDPTKTRPAKRAANAVSVGAFIRSRLLYERAAPSPSPAPPPVDDQSFLGNTTDGNTLPFEGEQTPFFVSFISPLSTSKRLAKRADIGNITDVIPPPSVNNDGTAAAANLLPFPSSQPLKLYNRGKDNEYYGFYTYFDRSIFLKSIQPSNSSFGGVPADTAGGSPFDAASLRCTWSQTRFLVQIWTRSESTKPLLQGLTKPSLTSSPQDNIKRPGSFPYPVTITIDRHGGNNTDKMIYCYEMDKSGKILTNKSNKKFVLEDRSFGGVPVNPSQGPFKDPGGVAVDGGTGGCSCQWQNWLA</sequence>
<accession>A0A9P4JR58</accession>
<keyword evidence="2" id="KW-1133">Transmembrane helix</keyword>
<feature type="compositionally biased region" description="Polar residues" evidence="1">
    <location>
        <begin position="668"/>
        <end position="677"/>
    </location>
</feature>